<evidence type="ECO:0000256" key="7">
    <source>
        <dbReference type="SAM" id="Phobius"/>
    </source>
</evidence>
<dbReference type="SUPFAM" id="SSF48726">
    <property type="entry name" value="Immunoglobulin"/>
    <property type="match status" value="1"/>
</dbReference>
<dbReference type="InterPro" id="IPR007110">
    <property type="entry name" value="Ig-like_dom"/>
</dbReference>
<sequence length="734" mass="82636">MHFKEMYVVVGLAWLGFILEIVSVKGQTNDCPKGCYCRKRDLAIYCRQRKFKTIPMDLPFNITALYFGSNMISEIHRGYFEPYPMLKVIELSNNEIELADQNAFHGLTELEEINLKGNKIEDLDPYMFNGLVLDSLDVSDNMLRSLDENTFSNATIKKLSIEENKKLKTISDDAFENSTIREIVIKNCNLDGVSVSCLKSINGLTRLEISNNRKQLNLPSGLFSNMSLQVLKLDNNKLQTLNFLGSVDVTDLSLNENKGLVVDFSPFPSMSNTAYLSMENIGISLIGDNAFKNLENLVSLKMMHNNIKNLNSSAFKHFKKISELHFWYNKINYISNDFGRTLPTLEYFELKNNSLKSINGGMFRGMNKLIILNLQSNKLQTMPLDMEKILQNISKLSDFSGNPFHCNCDLIWFWKWAKENTMTGNQAFCASPFQKTFIWAQRRDFTCTKPNLCVPKNNTLLEGSSFVIMCTSRGDPAPFVSINTPSGQLYTMSPSERISNTVTAVEITIPRVNSTHAGSYTCIATSIKGSISNVFTLKVDNQRSPIIHSSAPDKLVCTNLGYDIPTTTKKTNVITPRPRRPPNRLKVSTPRNPPKVKWITTSTTTTTTPTQISTTTPPAPTVRGEETNYVESAEVVTSIPNVENAITATNSTTRKVEFTEYVVGMVVAVVVTLVITSIIFSVVILVLCRNRIVKVQKEQIEMTSNIIPERESSIDFYEPQQAYNGVSHVTHYHQ</sequence>
<evidence type="ECO:0000256" key="8">
    <source>
        <dbReference type="SAM" id="SignalP"/>
    </source>
</evidence>
<dbReference type="SUPFAM" id="SSF52058">
    <property type="entry name" value="L domain-like"/>
    <property type="match status" value="1"/>
</dbReference>
<dbReference type="SMART" id="SM00369">
    <property type="entry name" value="LRR_TYP"/>
    <property type="match status" value="6"/>
</dbReference>
<dbReference type="InterPro" id="IPR050541">
    <property type="entry name" value="LRR_TM_domain-containing"/>
</dbReference>
<dbReference type="Pfam" id="PF13855">
    <property type="entry name" value="LRR_8"/>
    <property type="match status" value="2"/>
</dbReference>
<evidence type="ECO:0000256" key="1">
    <source>
        <dbReference type="ARBA" id="ARBA00022614"/>
    </source>
</evidence>
<dbReference type="InterPro" id="IPR003591">
    <property type="entry name" value="Leu-rich_rpt_typical-subtyp"/>
</dbReference>
<dbReference type="Pfam" id="PF13927">
    <property type="entry name" value="Ig_3"/>
    <property type="match status" value="1"/>
</dbReference>
<feature type="transmembrane region" description="Helical" evidence="7">
    <location>
        <begin position="661"/>
        <end position="687"/>
    </location>
</feature>
<evidence type="ECO:0000256" key="3">
    <source>
        <dbReference type="ARBA" id="ARBA00022737"/>
    </source>
</evidence>
<dbReference type="InterPro" id="IPR000372">
    <property type="entry name" value="LRRNT"/>
</dbReference>
<keyword evidence="5" id="KW-0325">Glycoprotein</keyword>
<dbReference type="SMART" id="SM00082">
    <property type="entry name" value="LRRCT"/>
    <property type="match status" value="1"/>
</dbReference>
<feature type="compositionally biased region" description="Low complexity" evidence="6">
    <location>
        <begin position="599"/>
        <end position="616"/>
    </location>
</feature>
<protein>
    <submittedName>
        <fullName evidence="9">Uncharacterized protein</fullName>
    </submittedName>
</protein>
<comment type="caution">
    <text evidence="9">The sequence shown here is derived from an EMBL/GenBank/DDBJ whole genome shotgun (WGS) entry which is preliminary data.</text>
</comment>
<organism evidence="9 10">
    <name type="scientific">Owenia fusiformis</name>
    <name type="common">Polychaete worm</name>
    <dbReference type="NCBI Taxonomy" id="6347"/>
    <lineage>
        <taxon>Eukaryota</taxon>
        <taxon>Metazoa</taxon>
        <taxon>Spiralia</taxon>
        <taxon>Lophotrochozoa</taxon>
        <taxon>Annelida</taxon>
        <taxon>Polychaeta</taxon>
        <taxon>Sedentaria</taxon>
        <taxon>Canalipalpata</taxon>
        <taxon>Sabellida</taxon>
        <taxon>Oweniida</taxon>
        <taxon>Oweniidae</taxon>
        <taxon>Owenia</taxon>
    </lineage>
</organism>
<dbReference type="InterPro" id="IPR000483">
    <property type="entry name" value="Cys-rich_flank_reg_C"/>
</dbReference>
<feature type="chain" id="PRO_5043826277" evidence="8">
    <location>
        <begin position="27"/>
        <end position="734"/>
    </location>
</feature>
<name>A0A8J1TWK9_OWEFU</name>
<dbReference type="PROSITE" id="PS50835">
    <property type="entry name" value="IG_LIKE"/>
    <property type="match status" value="1"/>
</dbReference>
<dbReference type="PANTHER" id="PTHR24369">
    <property type="entry name" value="ANTIGEN BSP, PUTATIVE-RELATED"/>
    <property type="match status" value="1"/>
</dbReference>
<evidence type="ECO:0000313" key="10">
    <source>
        <dbReference type="Proteomes" id="UP000749559"/>
    </source>
</evidence>
<dbReference type="InterPro" id="IPR032675">
    <property type="entry name" value="LRR_dom_sf"/>
</dbReference>
<keyword evidence="1" id="KW-0433">Leucine-rich repeat</keyword>
<dbReference type="FunFam" id="3.80.10.10:FF:000770">
    <property type="entry name" value="Uncharacterized protein"/>
    <property type="match status" value="1"/>
</dbReference>
<dbReference type="Proteomes" id="UP000749559">
    <property type="component" value="Unassembled WGS sequence"/>
</dbReference>
<dbReference type="AlphaFoldDB" id="A0A8J1TWK9"/>
<dbReference type="InterPro" id="IPR013783">
    <property type="entry name" value="Ig-like_fold"/>
</dbReference>
<proteinExistence type="predicted"/>
<keyword evidence="4" id="KW-1015">Disulfide bond</keyword>
<keyword evidence="7" id="KW-0472">Membrane</keyword>
<dbReference type="PANTHER" id="PTHR24369:SF210">
    <property type="entry name" value="CHAOPTIN-RELATED"/>
    <property type="match status" value="1"/>
</dbReference>
<dbReference type="InterPro" id="IPR003599">
    <property type="entry name" value="Ig_sub"/>
</dbReference>
<keyword evidence="7" id="KW-0812">Transmembrane</keyword>
<gene>
    <name evidence="9" type="ORF">OFUS_LOCUS20582</name>
</gene>
<dbReference type="SMART" id="SM00409">
    <property type="entry name" value="IG"/>
    <property type="match status" value="1"/>
</dbReference>
<keyword evidence="3" id="KW-0677">Repeat</keyword>
<dbReference type="GO" id="GO:0005886">
    <property type="term" value="C:plasma membrane"/>
    <property type="evidence" value="ECO:0007669"/>
    <property type="project" value="TreeGrafter"/>
</dbReference>
<evidence type="ECO:0000313" key="9">
    <source>
        <dbReference type="EMBL" id="CAH1796137.1"/>
    </source>
</evidence>
<reference evidence="9" key="1">
    <citation type="submission" date="2022-03" db="EMBL/GenBank/DDBJ databases">
        <authorList>
            <person name="Martin C."/>
        </authorList>
    </citation>
    <scope>NUCLEOTIDE SEQUENCE</scope>
</reference>
<feature type="region of interest" description="Disordered" evidence="6">
    <location>
        <begin position="568"/>
        <end position="622"/>
    </location>
</feature>
<dbReference type="EMBL" id="CAIIXF020000010">
    <property type="protein sequence ID" value="CAH1796137.1"/>
    <property type="molecule type" value="Genomic_DNA"/>
</dbReference>
<dbReference type="SMART" id="SM00013">
    <property type="entry name" value="LRRNT"/>
    <property type="match status" value="1"/>
</dbReference>
<dbReference type="Gene3D" id="3.80.10.10">
    <property type="entry name" value="Ribonuclease Inhibitor"/>
    <property type="match status" value="3"/>
</dbReference>
<keyword evidence="2 8" id="KW-0732">Signal</keyword>
<keyword evidence="10" id="KW-1185">Reference proteome</keyword>
<evidence type="ECO:0000256" key="5">
    <source>
        <dbReference type="ARBA" id="ARBA00023180"/>
    </source>
</evidence>
<evidence type="ECO:0000256" key="2">
    <source>
        <dbReference type="ARBA" id="ARBA00022729"/>
    </source>
</evidence>
<dbReference type="PROSITE" id="PS51450">
    <property type="entry name" value="LRR"/>
    <property type="match status" value="1"/>
</dbReference>
<dbReference type="InterPro" id="IPR036179">
    <property type="entry name" value="Ig-like_dom_sf"/>
</dbReference>
<dbReference type="InterPro" id="IPR001611">
    <property type="entry name" value="Leu-rich_rpt"/>
</dbReference>
<dbReference type="Gene3D" id="2.60.40.10">
    <property type="entry name" value="Immunoglobulins"/>
    <property type="match status" value="1"/>
</dbReference>
<dbReference type="OrthoDB" id="10005154at2759"/>
<evidence type="ECO:0000256" key="6">
    <source>
        <dbReference type="SAM" id="MobiDB-lite"/>
    </source>
</evidence>
<feature type="signal peptide" evidence="8">
    <location>
        <begin position="1"/>
        <end position="26"/>
    </location>
</feature>
<evidence type="ECO:0000256" key="4">
    <source>
        <dbReference type="ARBA" id="ARBA00023157"/>
    </source>
</evidence>
<keyword evidence="7" id="KW-1133">Transmembrane helix</keyword>
<accession>A0A8J1TWK9</accession>